<gene>
    <name evidence="3" type="ORF">PGSY75_0015300</name>
</gene>
<evidence type="ECO:0000313" key="3">
    <source>
        <dbReference type="EMBL" id="KYN93427.1"/>
    </source>
</evidence>
<dbReference type="VEuPathDB" id="PlasmoDB:PGABG01_1210000"/>
<dbReference type="VEuPathDB" id="PlasmoDB:PGSY75_0015300"/>
<dbReference type="AlphaFoldDB" id="A0A151L3L3"/>
<dbReference type="InterPro" id="IPR027417">
    <property type="entry name" value="P-loop_NTPase"/>
</dbReference>
<evidence type="ECO:0000313" key="4">
    <source>
        <dbReference type="Proteomes" id="UP000076004"/>
    </source>
</evidence>
<reference evidence="3 4" key="1">
    <citation type="journal article" date="2016" name="Nat. Commun.">
        <title>Genomes of cryptic chimpanzee Plasmodium species reveal key evolutionary events leading to human malaria.</title>
        <authorList>
            <person name="Sundararaman S.A."/>
            <person name="Plenderleith L.J."/>
            <person name="Liu W."/>
            <person name="Loy D.E."/>
            <person name="Learn G.H."/>
            <person name="Li Y."/>
            <person name="Shaw K.S."/>
            <person name="Ayouba A."/>
            <person name="Peeters M."/>
            <person name="Speede S."/>
            <person name="Shaw G.M."/>
            <person name="Bushman F.D."/>
            <person name="Brisson D."/>
            <person name="Rayner J.C."/>
            <person name="Sharp P.M."/>
            <person name="Hahn B.H."/>
        </authorList>
    </citation>
    <scope>NUCLEOTIDE SEQUENCE [LARGE SCALE GENOMIC DNA]</scope>
    <source>
        <strain evidence="3 4">SY75</strain>
    </source>
</reference>
<dbReference type="Proteomes" id="UP000076004">
    <property type="component" value="Unassembled WGS sequence"/>
</dbReference>
<dbReference type="GeneID" id="29773862"/>
<evidence type="ECO:0000259" key="2">
    <source>
        <dbReference type="PROSITE" id="PS50067"/>
    </source>
</evidence>
<name>A0A151L3L3_9APIC</name>
<dbReference type="GO" id="GO:0008017">
    <property type="term" value="F:microtubule binding"/>
    <property type="evidence" value="ECO:0007669"/>
    <property type="project" value="InterPro"/>
</dbReference>
<feature type="non-terminal residue" evidence="3">
    <location>
        <position position="110"/>
    </location>
</feature>
<dbReference type="Gene3D" id="3.40.850.10">
    <property type="entry name" value="Kinesin motor domain"/>
    <property type="match status" value="1"/>
</dbReference>
<organism evidence="3 4">
    <name type="scientific">Plasmodium gaboni</name>
    <dbReference type="NCBI Taxonomy" id="647221"/>
    <lineage>
        <taxon>Eukaryota</taxon>
        <taxon>Sar</taxon>
        <taxon>Alveolata</taxon>
        <taxon>Apicomplexa</taxon>
        <taxon>Aconoidasida</taxon>
        <taxon>Haemosporida</taxon>
        <taxon>Plasmodiidae</taxon>
        <taxon>Plasmodium</taxon>
        <taxon>Plasmodium (Laverania)</taxon>
    </lineage>
</organism>
<accession>A0A151L3L3</accession>
<dbReference type="SUPFAM" id="SSF52540">
    <property type="entry name" value="P-loop containing nucleoside triphosphate hydrolases"/>
    <property type="match status" value="1"/>
</dbReference>
<feature type="domain" description="Kinesin motor" evidence="2">
    <location>
        <begin position="27"/>
        <end position="110"/>
    </location>
</feature>
<comment type="similarity">
    <text evidence="1">Belongs to the TRAFAC class myosin-kinesin ATPase superfamily. Kinesin family.</text>
</comment>
<proteinExistence type="inferred from homology"/>
<dbReference type="GO" id="GO:0003777">
    <property type="term" value="F:microtubule motor activity"/>
    <property type="evidence" value="ECO:0007669"/>
    <property type="project" value="InterPro"/>
</dbReference>
<protein>
    <submittedName>
        <fullName evidence="3">Putative kinesin-7</fullName>
    </submittedName>
</protein>
<evidence type="ECO:0000256" key="1">
    <source>
        <dbReference type="PROSITE-ProRule" id="PRU00283"/>
    </source>
</evidence>
<dbReference type="EMBL" id="LVLB01000169">
    <property type="protein sequence ID" value="KYN93427.1"/>
    <property type="molecule type" value="Genomic_DNA"/>
</dbReference>
<dbReference type="GO" id="GO:0005524">
    <property type="term" value="F:ATP binding"/>
    <property type="evidence" value="ECO:0007669"/>
    <property type="project" value="InterPro"/>
</dbReference>
<dbReference type="InterPro" id="IPR001752">
    <property type="entry name" value="Kinesin_motor_dom"/>
</dbReference>
<dbReference type="KEGG" id="pgab:PGSY75_0015300"/>
<dbReference type="PROSITE" id="PS50067">
    <property type="entry name" value="KINESIN_MOTOR_2"/>
    <property type="match status" value="1"/>
</dbReference>
<dbReference type="GO" id="GO:0007018">
    <property type="term" value="P:microtubule-based movement"/>
    <property type="evidence" value="ECO:0007669"/>
    <property type="project" value="InterPro"/>
</dbReference>
<sequence>MELNKNEDINKINLDGIQVESSSKEEAIRVCTRIRPLFQKEINQGHLKAWKMNETDMHLIIDPPSMTEMLNARVAKKGNKIELKKNVEKSEGQKAVIQRHYAFDRCFDDF</sequence>
<dbReference type="InterPro" id="IPR036961">
    <property type="entry name" value="Kinesin_motor_dom_sf"/>
</dbReference>
<comment type="caution">
    <text evidence="1">Lacks conserved residue(s) required for the propagation of feature annotation.</text>
</comment>
<dbReference type="RefSeq" id="XP_018638933.1">
    <property type="nucleotide sequence ID" value="XM_018783290.1"/>
</dbReference>
<comment type="caution">
    <text evidence="3">The sequence shown here is derived from an EMBL/GenBank/DDBJ whole genome shotgun (WGS) entry which is preliminary data.</text>
</comment>